<keyword evidence="2" id="KW-1185">Reference proteome</keyword>
<reference evidence="1" key="2">
    <citation type="submission" date="2023-05" db="EMBL/GenBank/DDBJ databases">
        <authorList>
            <consortium name="Lawrence Berkeley National Laboratory"/>
            <person name="Steindorff A."/>
            <person name="Hensen N."/>
            <person name="Bonometti L."/>
            <person name="Westerberg I."/>
            <person name="Brannstrom I.O."/>
            <person name="Guillou S."/>
            <person name="Cros-Aarteil S."/>
            <person name="Calhoun S."/>
            <person name="Haridas S."/>
            <person name="Kuo A."/>
            <person name="Mondo S."/>
            <person name="Pangilinan J."/>
            <person name="Riley R."/>
            <person name="Labutti K."/>
            <person name="Andreopoulos B."/>
            <person name="Lipzen A."/>
            <person name="Chen C."/>
            <person name="Yanf M."/>
            <person name="Daum C."/>
            <person name="Ng V."/>
            <person name="Clum A."/>
            <person name="Ohm R."/>
            <person name="Martin F."/>
            <person name="Silar P."/>
            <person name="Natvig D."/>
            <person name="Lalanne C."/>
            <person name="Gautier V."/>
            <person name="Ament-Velasquez S.L."/>
            <person name="Kruys A."/>
            <person name="Hutchinson M.I."/>
            <person name="Powell A.J."/>
            <person name="Barry K."/>
            <person name="Miller A.N."/>
            <person name="Grigoriev I.V."/>
            <person name="Debuchy R."/>
            <person name="Gladieux P."/>
            <person name="Thoren M.H."/>
            <person name="Johannesson H."/>
        </authorList>
    </citation>
    <scope>NUCLEOTIDE SEQUENCE</scope>
    <source>
        <strain evidence="1">CBS 123565</strain>
    </source>
</reference>
<gene>
    <name evidence="1" type="ORF">BT67DRAFT_441757</name>
</gene>
<name>A0AAN6UKU2_9PEZI</name>
<dbReference type="AlphaFoldDB" id="A0AAN6UKU2"/>
<proteinExistence type="predicted"/>
<evidence type="ECO:0000313" key="1">
    <source>
        <dbReference type="EMBL" id="KAK4134594.1"/>
    </source>
</evidence>
<sequence>MSQSSAPPEDSIVIVGNMDRFSIVLGRELGLESKPNLTPTARPAGFGRLSVLDSSQFWMMGHPPLISPHVCTIGSQPPPPNPPLTSYIVEPEKKQARGRIWKSGQRFTCHWTQLWAGDSDPEVLINDRHERRMEGFNRVLSRHSGDGSRA</sequence>
<accession>A0AAN6UKU2</accession>
<evidence type="ECO:0000313" key="2">
    <source>
        <dbReference type="Proteomes" id="UP001304895"/>
    </source>
</evidence>
<reference evidence="1" key="1">
    <citation type="journal article" date="2023" name="Mol. Phylogenet. Evol.">
        <title>Genome-scale phylogeny and comparative genomics of the fungal order Sordariales.</title>
        <authorList>
            <person name="Hensen N."/>
            <person name="Bonometti L."/>
            <person name="Westerberg I."/>
            <person name="Brannstrom I.O."/>
            <person name="Guillou S."/>
            <person name="Cros-Aarteil S."/>
            <person name="Calhoun S."/>
            <person name="Haridas S."/>
            <person name="Kuo A."/>
            <person name="Mondo S."/>
            <person name="Pangilinan J."/>
            <person name="Riley R."/>
            <person name="LaButti K."/>
            <person name="Andreopoulos B."/>
            <person name="Lipzen A."/>
            <person name="Chen C."/>
            <person name="Yan M."/>
            <person name="Daum C."/>
            <person name="Ng V."/>
            <person name="Clum A."/>
            <person name="Steindorff A."/>
            <person name="Ohm R.A."/>
            <person name="Martin F."/>
            <person name="Silar P."/>
            <person name="Natvig D.O."/>
            <person name="Lalanne C."/>
            <person name="Gautier V."/>
            <person name="Ament-Velasquez S.L."/>
            <person name="Kruys A."/>
            <person name="Hutchinson M.I."/>
            <person name="Powell A.J."/>
            <person name="Barry K."/>
            <person name="Miller A.N."/>
            <person name="Grigoriev I.V."/>
            <person name="Debuchy R."/>
            <person name="Gladieux P."/>
            <person name="Hiltunen Thoren M."/>
            <person name="Johannesson H."/>
        </authorList>
    </citation>
    <scope>NUCLEOTIDE SEQUENCE</scope>
    <source>
        <strain evidence="1">CBS 123565</strain>
    </source>
</reference>
<dbReference type="EMBL" id="MU853408">
    <property type="protein sequence ID" value="KAK4134594.1"/>
    <property type="molecule type" value="Genomic_DNA"/>
</dbReference>
<comment type="caution">
    <text evidence="1">The sequence shown here is derived from an EMBL/GenBank/DDBJ whole genome shotgun (WGS) entry which is preliminary data.</text>
</comment>
<protein>
    <submittedName>
        <fullName evidence="1">Uncharacterized protein</fullName>
    </submittedName>
</protein>
<dbReference type="Proteomes" id="UP001304895">
    <property type="component" value="Unassembled WGS sequence"/>
</dbReference>
<organism evidence="1 2">
    <name type="scientific">Trichocladium antarcticum</name>
    <dbReference type="NCBI Taxonomy" id="1450529"/>
    <lineage>
        <taxon>Eukaryota</taxon>
        <taxon>Fungi</taxon>
        <taxon>Dikarya</taxon>
        <taxon>Ascomycota</taxon>
        <taxon>Pezizomycotina</taxon>
        <taxon>Sordariomycetes</taxon>
        <taxon>Sordariomycetidae</taxon>
        <taxon>Sordariales</taxon>
        <taxon>Chaetomiaceae</taxon>
        <taxon>Trichocladium</taxon>
    </lineage>
</organism>